<keyword evidence="13" id="KW-1185">Reference proteome</keyword>
<dbReference type="InterPro" id="IPR011055">
    <property type="entry name" value="Dup_hybrid_motif"/>
</dbReference>
<feature type="domain" description="M23ase beta-sheet core" evidence="8">
    <location>
        <begin position="292"/>
        <end position="386"/>
    </location>
</feature>
<organism evidence="12 13">
    <name type="scientific">Saliniradius amylolyticus</name>
    <dbReference type="NCBI Taxonomy" id="2183582"/>
    <lineage>
        <taxon>Bacteria</taxon>
        <taxon>Pseudomonadati</taxon>
        <taxon>Pseudomonadota</taxon>
        <taxon>Gammaproteobacteria</taxon>
        <taxon>Alteromonadales</taxon>
        <taxon>Alteromonadaceae</taxon>
        <taxon>Saliniradius</taxon>
    </lineage>
</organism>
<dbReference type="Pfam" id="PF04225">
    <property type="entry name" value="LysM_OapA"/>
    <property type="match status" value="1"/>
</dbReference>
<dbReference type="SUPFAM" id="SSF51261">
    <property type="entry name" value="Duplicated hybrid motif"/>
    <property type="match status" value="1"/>
</dbReference>
<evidence type="ECO:0000256" key="1">
    <source>
        <dbReference type="ARBA" id="ARBA00001947"/>
    </source>
</evidence>
<dbReference type="FunFam" id="2.70.70.10:FF:000002">
    <property type="entry name" value="Murein DD-endopeptidase MepM"/>
    <property type="match status" value="1"/>
</dbReference>
<evidence type="ECO:0000259" key="8">
    <source>
        <dbReference type="Pfam" id="PF01551"/>
    </source>
</evidence>
<dbReference type="EC" id="3.4.24.-" evidence="12"/>
<dbReference type="GO" id="GO:0046872">
    <property type="term" value="F:metal ion binding"/>
    <property type="evidence" value="ECO:0007669"/>
    <property type="project" value="UniProtKB-KW"/>
</dbReference>
<keyword evidence="6" id="KW-0862">Zinc</keyword>
<dbReference type="Pfam" id="PF19425">
    <property type="entry name" value="Csd3_N2"/>
    <property type="match status" value="1"/>
</dbReference>
<keyword evidence="3 12" id="KW-0645">Protease</keyword>
<dbReference type="RefSeq" id="WP_109338645.1">
    <property type="nucleotide sequence ID" value="NZ_CP029347.1"/>
</dbReference>
<dbReference type="OrthoDB" id="9805070at2"/>
<dbReference type="Gene3D" id="2.70.70.10">
    <property type="entry name" value="Glucose Permease (Domain IIA)"/>
    <property type="match status" value="1"/>
</dbReference>
<dbReference type="GO" id="GO:0030313">
    <property type="term" value="C:cell envelope"/>
    <property type="evidence" value="ECO:0007669"/>
    <property type="project" value="UniProtKB-SubCell"/>
</dbReference>
<name>A0A2S2E041_9ALTE</name>
<sequence>MVHKTIQQLPRRHKVLLMVLSALTAIILLLPSEPATASRNTQELELGKRYELPINIETEQAATSTAKERPWQTYKVKSGDNLARLFQRAGFTPQETYKVSNAGDQAKKLLKMMPGDELRLAKSDDGSFEALSFTYSPTEQLLIEQTQDGFHSEILTKDVEVRLGYAAGEIQQSFWHAGVKAGLSESLIMNLAGIFGWDIDFALEIRQGDSFNLVYEEEYIDGEFVGYGKILAAEFVNRDEQFQAIRYKDGQYYTPEGRSMRKSFLRAPVSFKYISSNFNPNRLHPVLKTRRPHNGIDYAASTGTPVMAAGDGRVVEASYNRYNGNYVFIQHGGKYVTKYLHFSKRAVRKGQYVKQGQTIGYVGATGLASGPHLHYEFLVNGVHRNPRTVELPKAKPIDRKERTEFAKVAEEYLEHLNNNRRIMLAMAR</sequence>
<keyword evidence="4" id="KW-0479">Metal-binding</keyword>
<dbReference type="Proteomes" id="UP000245728">
    <property type="component" value="Chromosome"/>
</dbReference>
<dbReference type="Pfam" id="PF08525">
    <property type="entry name" value="OapA_N"/>
    <property type="match status" value="1"/>
</dbReference>
<dbReference type="EMBL" id="CP029347">
    <property type="protein sequence ID" value="AWL10969.1"/>
    <property type="molecule type" value="Genomic_DNA"/>
</dbReference>
<proteinExistence type="predicted"/>
<evidence type="ECO:0000256" key="4">
    <source>
        <dbReference type="ARBA" id="ARBA00022723"/>
    </source>
</evidence>
<evidence type="ECO:0000259" key="11">
    <source>
        <dbReference type="Pfam" id="PF19425"/>
    </source>
</evidence>
<dbReference type="PANTHER" id="PTHR21666:SF288">
    <property type="entry name" value="CELL DIVISION PROTEIN YTFB"/>
    <property type="match status" value="1"/>
</dbReference>
<dbReference type="Pfam" id="PF01551">
    <property type="entry name" value="Peptidase_M23"/>
    <property type="match status" value="1"/>
</dbReference>
<protein>
    <submittedName>
        <fullName evidence="12">Putative metalloprotease</fullName>
        <ecNumber evidence="12">3.4.24.-</ecNumber>
    </submittedName>
</protein>
<feature type="domain" description="Opacity-associated protein A LysM-like" evidence="9">
    <location>
        <begin position="71"/>
        <end position="149"/>
    </location>
</feature>
<dbReference type="GO" id="GO:0042834">
    <property type="term" value="F:peptidoglycan binding"/>
    <property type="evidence" value="ECO:0007669"/>
    <property type="project" value="InterPro"/>
</dbReference>
<evidence type="ECO:0000256" key="2">
    <source>
        <dbReference type="ARBA" id="ARBA00004196"/>
    </source>
</evidence>
<keyword evidence="5 12" id="KW-0378">Hydrolase</keyword>
<dbReference type="GO" id="GO:0006508">
    <property type="term" value="P:proteolysis"/>
    <property type="evidence" value="ECO:0007669"/>
    <property type="project" value="UniProtKB-KW"/>
</dbReference>
<feature type="domain" description="Csd3-like second N-terminal" evidence="11">
    <location>
        <begin position="166"/>
        <end position="280"/>
    </location>
</feature>
<dbReference type="InterPro" id="IPR007340">
    <property type="entry name" value="LysM_Opacity-associatedA"/>
</dbReference>
<dbReference type="PANTHER" id="PTHR21666">
    <property type="entry name" value="PEPTIDASE-RELATED"/>
    <property type="match status" value="1"/>
</dbReference>
<accession>A0A2S2E041</accession>
<dbReference type="InterPro" id="IPR013731">
    <property type="entry name" value="OapA_N"/>
</dbReference>
<dbReference type="GO" id="GO:0004222">
    <property type="term" value="F:metalloendopeptidase activity"/>
    <property type="evidence" value="ECO:0007669"/>
    <property type="project" value="TreeGrafter"/>
</dbReference>
<dbReference type="KEGG" id="salh:HMF8227_00473"/>
<evidence type="ECO:0000259" key="10">
    <source>
        <dbReference type="Pfam" id="PF08525"/>
    </source>
</evidence>
<evidence type="ECO:0000256" key="6">
    <source>
        <dbReference type="ARBA" id="ARBA00022833"/>
    </source>
</evidence>
<dbReference type="AlphaFoldDB" id="A0A2S2E041"/>
<dbReference type="InterPro" id="IPR045834">
    <property type="entry name" value="Csd3_N2"/>
</dbReference>
<evidence type="ECO:0000313" key="13">
    <source>
        <dbReference type="Proteomes" id="UP000245728"/>
    </source>
</evidence>
<comment type="subcellular location">
    <subcellularLocation>
        <location evidence="2">Cell envelope</location>
    </subcellularLocation>
</comment>
<feature type="domain" description="Opacity-associated protein A-like N-terminal" evidence="10">
    <location>
        <begin position="6"/>
        <end position="32"/>
    </location>
</feature>
<keyword evidence="7 12" id="KW-0482">Metalloprotease</keyword>
<dbReference type="InterPro" id="IPR050570">
    <property type="entry name" value="Cell_wall_metabolism_enzyme"/>
</dbReference>
<dbReference type="Gene3D" id="3.10.450.350">
    <property type="match status" value="2"/>
</dbReference>
<evidence type="ECO:0000256" key="7">
    <source>
        <dbReference type="ARBA" id="ARBA00023049"/>
    </source>
</evidence>
<evidence type="ECO:0000313" key="12">
    <source>
        <dbReference type="EMBL" id="AWL10969.1"/>
    </source>
</evidence>
<comment type="cofactor">
    <cofactor evidence="1">
        <name>Zn(2+)</name>
        <dbReference type="ChEBI" id="CHEBI:29105"/>
    </cofactor>
</comment>
<dbReference type="CDD" id="cd12797">
    <property type="entry name" value="M23_peptidase"/>
    <property type="match status" value="1"/>
</dbReference>
<evidence type="ECO:0000259" key="9">
    <source>
        <dbReference type="Pfam" id="PF04225"/>
    </source>
</evidence>
<dbReference type="InterPro" id="IPR016047">
    <property type="entry name" value="M23ase_b-sheet_dom"/>
</dbReference>
<gene>
    <name evidence="12" type="primary">mepM</name>
    <name evidence="12" type="ORF">HMF8227_00473</name>
</gene>
<evidence type="ECO:0000256" key="5">
    <source>
        <dbReference type="ARBA" id="ARBA00022801"/>
    </source>
</evidence>
<reference evidence="12 13" key="1">
    <citation type="submission" date="2018-05" db="EMBL/GenBank/DDBJ databases">
        <title>Salinimonas sp. HMF8227 Genome sequencing and assembly.</title>
        <authorList>
            <person name="Kang H."/>
            <person name="Kang J."/>
            <person name="Cha I."/>
            <person name="Kim H."/>
            <person name="Joh K."/>
        </authorList>
    </citation>
    <scope>NUCLEOTIDE SEQUENCE [LARGE SCALE GENOMIC DNA]</scope>
    <source>
        <strain evidence="12 13">HMF8227</strain>
    </source>
</reference>
<evidence type="ECO:0000256" key="3">
    <source>
        <dbReference type="ARBA" id="ARBA00022670"/>
    </source>
</evidence>